<dbReference type="PANTHER" id="PTHR43725">
    <property type="entry name" value="UDP-GLUCOSE 4-EPIMERASE"/>
    <property type="match status" value="1"/>
</dbReference>
<dbReference type="Proteomes" id="UP000003332">
    <property type="component" value="Unassembled WGS sequence"/>
</dbReference>
<protein>
    <recommendedName>
        <fullName evidence="5 8">UDP-glucose 4-epimerase</fullName>
        <ecNumber evidence="4 8">5.1.3.2</ecNumber>
    </recommendedName>
</protein>
<sequence>MKKILVTGGAGYIGSHTVVELVAAGYEAIIVDDLSNGSVQVLDRLKSITGREISFYQGSVADKGFMNRVFEENHIDAVIHFAAYKAVGESVQEPLKYYENNVGGTIALLEVMKENKVDHIIFSSSATVYGMNNISPLTEDLPTSATNPYGYTKLMMEQILTDLARAHSDWSVTNLRYFNPIGAHESGMIGEAPNGIPNNLMPYITQVAVGKLQELSVFGNDYDTHDGTGVRDYIHVVDLAKGHVLALKHNLENKGVAVFNLGTGIGYSVLDMVKAFENVNGVKIPYVIKNRRPGDVATCYADASKANDILGWKAEKTLQDMMRDSWRWQSSNPNGYES</sequence>
<keyword evidence="7 8" id="KW-0413">Isomerase</keyword>
<keyword evidence="6 8" id="KW-0520">NAD</keyword>
<dbReference type="Pfam" id="PF16363">
    <property type="entry name" value="GDP_Man_Dehyd"/>
    <property type="match status" value="1"/>
</dbReference>
<dbReference type="InterPro" id="IPR016040">
    <property type="entry name" value="NAD(P)-bd_dom"/>
</dbReference>
<reference evidence="10 11" key="1">
    <citation type="submission" date="2011-02" db="EMBL/GenBank/DDBJ databases">
        <authorList>
            <person name="Muzny D."/>
            <person name="Qin X."/>
            <person name="Deng J."/>
            <person name="Jiang H."/>
            <person name="Liu Y."/>
            <person name="Qu J."/>
            <person name="Song X.-Z."/>
            <person name="Zhang L."/>
            <person name="Thornton R."/>
            <person name="Coyle M."/>
            <person name="Francisco L."/>
            <person name="Jackson L."/>
            <person name="Javaid M."/>
            <person name="Korchina V."/>
            <person name="Kovar C."/>
            <person name="Mata R."/>
            <person name="Mathew T."/>
            <person name="Ngo R."/>
            <person name="Nguyen L."/>
            <person name="Nguyen N."/>
            <person name="Okwuonu G."/>
            <person name="Ongeri F."/>
            <person name="Pham C."/>
            <person name="Simmons D."/>
            <person name="Wilczek-Boney K."/>
            <person name="Hale W."/>
            <person name="Jakkamsetti A."/>
            <person name="Pham P."/>
            <person name="Ruth R."/>
            <person name="San Lucas F."/>
            <person name="Warren J."/>
            <person name="Zhang J."/>
            <person name="Zhao Z."/>
            <person name="Zhou C."/>
            <person name="Zhu D."/>
            <person name="Lee S."/>
            <person name="Bess C."/>
            <person name="Blankenburg K."/>
            <person name="Forbes L."/>
            <person name="Fu Q."/>
            <person name="Gubbala S."/>
            <person name="Hirani K."/>
            <person name="Jayaseelan J.C."/>
            <person name="Lara F."/>
            <person name="Munidasa M."/>
            <person name="Palculict T."/>
            <person name="Patil S."/>
            <person name="Pu L.-L."/>
            <person name="Saada N."/>
            <person name="Tang L."/>
            <person name="Weissenberger G."/>
            <person name="Zhu Y."/>
            <person name="Hemphill L."/>
            <person name="Shang Y."/>
            <person name="Youmans B."/>
            <person name="Ayvaz T."/>
            <person name="Ross M."/>
            <person name="Santibanez J."/>
            <person name="Aqrawi P."/>
            <person name="Gross S."/>
            <person name="Joshi V."/>
            <person name="Fowler G."/>
            <person name="Nazareth L."/>
            <person name="Reid J."/>
            <person name="Worley K."/>
            <person name="Petrosino J."/>
            <person name="Highlander S."/>
            <person name="Gibbs R."/>
        </authorList>
    </citation>
    <scope>NUCLEOTIDE SEQUENCE [LARGE SCALE GENOMIC DNA]</scope>
    <source>
        <strain evidence="10 11">SK72</strain>
    </source>
</reference>
<organism evidence="10 11">
    <name type="scientific">Streptococcus sanguinis SK72</name>
    <dbReference type="NCBI Taxonomy" id="888809"/>
    <lineage>
        <taxon>Bacteria</taxon>
        <taxon>Bacillati</taxon>
        <taxon>Bacillota</taxon>
        <taxon>Bacilli</taxon>
        <taxon>Lactobacillales</taxon>
        <taxon>Streptococcaceae</taxon>
        <taxon>Streptococcus</taxon>
    </lineage>
</organism>
<evidence type="ECO:0000256" key="8">
    <source>
        <dbReference type="RuleBase" id="RU366046"/>
    </source>
</evidence>
<dbReference type="SUPFAM" id="SSF51735">
    <property type="entry name" value="NAD(P)-binding Rossmann-fold domains"/>
    <property type="match status" value="1"/>
</dbReference>
<comment type="subunit">
    <text evidence="8">Homodimer.</text>
</comment>
<evidence type="ECO:0000256" key="4">
    <source>
        <dbReference type="ARBA" id="ARBA00013189"/>
    </source>
</evidence>
<dbReference type="NCBIfam" id="TIGR01179">
    <property type="entry name" value="galE"/>
    <property type="match status" value="1"/>
</dbReference>
<name>F0I4G5_STRSA</name>
<dbReference type="GO" id="GO:0006012">
    <property type="term" value="P:galactose metabolic process"/>
    <property type="evidence" value="ECO:0007669"/>
    <property type="project" value="UniProtKB-UniPathway"/>
</dbReference>
<dbReference type="RefSeq" id="WP_002905532.1">
    <property type="nucleotide sequence ID" value="NZ_GL872376.1"/>
</dbReference>
<dbReference type="InterPro" id="IPR036291">
    <property type="entry name" value="NAD(P)-bd_dom_sf"/>
</dbReference>
<dbReference type="PANTHER" id="PTHR43725:SF47">
    <property type="entry name" value="UDP-GLUCOSE 4-EPIMERASE"/>
    <property type="match status" value="1"/>
</dbReference>
<evidence type="ECO:0000256" key="6">
    <source>
        <dbReference type="ARBA" id="ARBA00023027"/>
    </source>
</evidence>
<evidence type="ECO:0000256" key="5">
    <source>
        <dbReference type="ARBA" id="ARBA00018569"/>
    </source>
</evidence>
<dbReference type="UniPathway" id="UPA00214"/>
<evidence type="ECO:0000256" key="3">
    <source>
        <dbReference type="ARBA" id="ARBA00007637"/>
    </source>
</evidence>
<comment type="catalytic activity">
    <reaction evidence="1 8">
        <text>UDP-alpha-D-glucose = UDP-alpha-D-galactose</text>
        <dbReference type="Rhea" id="RHEA:22168"/>
        <dbReference type="ChEBI" id="CHEBI:58885"/>
        <dbReference type="ChEBI" id="CHEBI:66914"/>
        <dbReference type="EC" id="5.1.3.2"/>
    </reaction>
</comment>
<dbReference type="NCBIfam" id="NF007956">
    <property type="entry name" value="PRK10675.1"/>
    <property type="match status" value="1"/>
</dbReference>
<evidence type="ECO:0000259" key="9">
    <source>
        <dbReference type="Pfam" id="PF16363"/>
    </source>
</evidence>
<dbReference type="PRINTS" id="PR01713">
    <property type="entry name" value="NUCEPIMERASE"/>
</dbReference>
<proteinExistence type="inferred from homology"/>
<comment type="pathway">
    <text evidence="8">Carbohydrate metabolism; galactose metabolism.</text>
</comment>
<accession>F0I4G5</accession>
<keyword evidence="8" id="KW-0119">Carbohydrate metabolism</keyword>
<evidence type="ECO:0000256" key="2">
    <source>
        <dbReference type="ARBA" id="ARBA00001911"/>
    </source>
</evidence>
<dbReference type="PATRIC" id="fig|888809.3.peg.2010"/>
<dbReference type="EC" id="5.1.3.2" evidence="4 8"/>
<feature type="domain" description="NAD(P)-binding" evidence="9">
    <location>
        <begin position="5"/>
        <end position="324"/>
    </location>
</feature>
<dbReference type="HOGENOM" id="CLU_007383_1_10_9"/>
<dbReference type="Gene3D" id="3.90.25.10">
    <property type="entry name" value="UDP-galactose 4-epimerase, domain 1"/>
    <property type="match status" value="1"/>
</dbReference>
<dbReference type="AlphaFoldDB" id="F0I4G5"/>
<evidence type="ECO:0000256" key="7">
    <source>
        <dbReference type="ARBA" id="ARBA00023235"/>
    </source>
</evidence>
<evidence type="ECO:0000313" key="10">
    <source>
        <dbReference type="EMBL" id="EGD28737.1"/>
    </source>
</evidence>
<dbReference type="Gene3D" id="3.40.50.720">
    <property type="entry name" value="NAD(P)-binding Rossmann-like Domain"/>
    <property type="match status" value="1"/>
</dbReference>
<dbReference type="GO" id="GO:0005829">
    <property type="term" value="C:cytosol"/>
    <property type="evidence" value="ECO:0007669"/>
    <property type="project" value="TreeGrafter"/>
</dbReference>
<comment type="caution">
    <text evidence="10">The sequence shown here is derived from an EMBL/GenBank/DDBJ whole genome shotgun (WGS) entry which is preliminary data.</text>
</comment>
<evidence type="ECO:0000313" key="11">
    <source>
        <dbReference type="Proteomes" id="UP000003332"/>
    </source>
</evidence>
<dbReference type="EMBL" id="AEXV01000012">
    <property type="protein sequence ID" value="EGD28737.1"/>
    <property type="molecule type" value="Genomic_DNA"/>
</dbReference>
<dbReference type="GO" id="GO:0003978">
    <property type="term" value="F:UDP-glucose 4-epimerase activity"/>
    <property type="evidence" value="ECO:0007669"/>
    <property type="project" value="UniProtKB-UniRule"/>
</dbReference>
<gene>
    <name evidence="10" type="primary">galE2</name>
    <name evidence="10" type="ORF">HMPREF9381_2055</name>
</gene>
<comment type="similarity">
    <text evidence="3 8">Belongs to the NAD(P)-dependent epimerase/dehydratase family.</text>
</comment>
<comment type="cofactor">
    <cofactor evidence="2 8">
        <name>NAD(+)</name>
        <dbReference type="ChEBI" id="CHEBI:57540"/>
    </cofactor>
</comment>
<dbReference type="CDD" id="cd05247">
    <property type="entry name" value="UDP_G4E_1_SDR_e"/>
    <property type="match status" value="1"/>
</dbReference>
<evidence type="ECO:0000256" key="1">
    <source>
        <dbReference type="ARBA" id="ARBA00000083"/>
    </source>
</evidence>
<dbReference type="InterPro" id="IPR005886">
    <property type="entry name" value="UDP_G4E"/>
</dbReference>